<dbReference type="PANTHER" id="PTHR37984">
    <property type="entry name" value="PROTEIN CBG26694"/>
    <property type="match status" value="1"/>
</dbReference>
<dbReference type="EMBL" id="AVOT02002173">
    <property type="protein sequence ID" value="MBW0469410.1"/>
    <property type="molecule type" value="Genomic_DNA"/>
</dbReference>
<organism evidence="1 2">
    <name type="scientific">Austropuccinia psidii MF-1</name>
    <dbReference type="NCBI Taxonomy" id="1389203"/>
    <lineage>
        <taxon>Eukaryota</taxon>
        <taxon>Fungi</taxon>
        <taxon>Dikarya</taxon>
        <taxon>Basidiomycota</taxon>
        <taxon>Pucciniomycotina</taxon>
        <taxon>Pucciniomycetes</taxon>
        <taxon>Pucciniales</taxon>
        <taxon>Sphaerophragmiaceae</taxon>
        <taxon>Austropuccinia</taxon>
    </lineage>
</organism>
<protein>
    <recommendedName>
        <fullName evidence="3">Integrase catalytic domain-containing protein</fullName>
    </recommendedName>
</protein>
<dbReference type="SUPFAM" id="SSF53098">
    <property type="entry name" value="Ribonuclease H-like"/>
    <property type="match status" value="1"/>
</dbReference>
<dbReference type="OrthoDB" id="2595244at2759"/>
<dbReference type="AlphaFoldDB" id="A0A9Q3BRA3"/>
<dbReference type="Gene3D" id="3.30.420.10">
    <property type="entry name" value="Ribonuclease H-like superfamily/Ribonuclease H"/>
    <property type="match status" value="1"/>
</dbReference>
<reference evidence="1" key="1">
    <citation type="submission" date="2021-03" db="EMBL/GenBank/DDBJ databases">
        <title>Draft genome sequence of rust myrtle Austropuccinia psidii MF-1, a brazilian biotype.</title>
        <authorList>
            <person name="Quecine M.C."/>
            <person name="Pachon D.M.R."/>
            <person name="Bonatelli M.L."/>
            <person name="Correr F.H."/>
            <person name="Franceschini L.M."/>
            <person name="Leite T.F."/>
            <person name="Margarido G.R.A."/>
            <person name="Almeida C.A."/>
            <person name="Ferrarezi J.A."/>
            <person name="Labate C.A."/>
        </authorList>
    </citation>
    <scope>NUCLEOTIDE SEQUENCE</scope>
    <source>
        <strain evidence="1">MF-1</strain>
    </source>
</reference>
<accession>A0A9Q3BRA3</accession>
<gene>
    <name evidence="1" type="ORF">O181_009125</name>
</gene>
<dbReference type="PANTHER" id="PTHR37984:SF5">
    <property type="entry name" value="PROTEIN NYNRIN-LIKE"/>
    <property type="match status" value="1"/>
</dbReference>
<evidence type="ECO:0008006" key="3">
    <source>
        <dbReference type="Google" id="ProtNLM"/>
    </source>
</evidence>
<dbReference type="Proteomes" id="UP000765509">
    <property type="component" value="Unassembled WGS sequence"/>
</dbReference>
<evidence type="ECO:0000313" key="2">
    <source>
        <dbReference type="Proteomes" id="UP000765509"/>
    </source>
</evidence>
<proteinExistence type="predicted"/>
<dbReference type="InterPro" id="IPR012337">
    <property type="entry name" value="RNaseH-like_sf"/>
</dbReference>
<dbReference type="InterPro" id="IPR036397">
    <property type="entry name" value="RNaseH_sf"/>
</dbReference>
<keyword evidence="2" id="KW-1185">Reference proteome</keyword>
<dbReference type="InterPro" id="IPR050951">
    <property type="entry name" value="Retrovirus_Pol_polyprotein"/>
</dbReference>
<dbReference type="GO" id="GO:0003676">
    <property type="term" value="F:nucleic acid binding"/>
    <property type="evidence" value="ECO:0007669"/>
    <property type="project" value="InterPro"/>
</dbReference>
<evidence type="ECO:0000313" key="1">
    <source>
        <dbReference type="EMBL" id="MBW0469410.1"/>
    </source>
</evidence>
<sequence length="254" mass="29422">MWKNNFTEYWKTCDRCQRANKSIGKRLGNMIKVQEPSRPWDTFHMDWVIGLPPGGDRSYNYCLVIFDRFSKIPIFLPGHKYDKFMDTAIMIWNRVASLTGIFKTSLVTEIPNLPHHFYKTFTNYLGLKMVRQFCAYGLEVKDCDGLTHDLCTLLPSLGIAYRTSINASTNQNPVILEKGWNPRLPQDPLRKDLVEINPTAASFKEILEKSRNNSLWCMEDSFSYSKDKWDKLNATSDFRVGDLLLVSTTNFSHI</sequence>
<name>A0A9Q3BRA3_9BASI</name>
<comment type="caution">
    <text evidence="1">The sequence shown here is derived from an EMBL/GenBank/DDBJ whole genome shotgun (WGS) entry which is preliminary data.</text>
</comment>